<evidence type="ECO:0000313" key="1">
    <source>
        <dbReference type="EMBL" id="WYW18537.1"/>
    </source>
</evidence>
<dbReference type="Proteomes" id="UP001456344">
    <property type="component" value="Chromosome"/>
</dbReference>
<keyword evidence="2" id="KW-1185">Reference proteome</keyword>
<accession>A0ACD5BGH3</accession>
<name>A0ACD5BGH3_9PSEU</name>
<evidence type="ECO:0000313" key="2">
    <source>
        <dbReference type="Proteomes" id="UP001456344"/>
    </source>
</evidence>
<dbReference type="EMBL" id="CP150484">
    <property type="protein sequence ID" value="WYW18537.1"/>
    <property type="molecule type" value="Genomic_DNA"/>
</dbReference>
<proteinExistence type="predicted"/>
<sequence length="88" mass="9613">MARVVLLLSVTCARQVTATPTTSRVPAKTEAQAACRKDEDQGSEPGTNIKCRTGRGMTRRDVEKQRDGWLRRHPGWCASGETEAVAPC</sequence>
<organism evidence="1 2">
    <name type="scientific">Amycolatopsis coloradensis</name>
    <dbReference type="NCBI Taxonomy" id="76021"/>
    <lineage>
        <taxon>Bacteria</taxon>
        <taxon>Bacillati</taxon>
        <taxon>Actinomycetota</taxon>
        <taxon>Actinomycetes</taxon>
        <taxon>Pseudonocardiales</taxon>
        <taxon>Pseudonocardiaceae</taxon>
        <taxon>Amycolatopsis</taxon>
    </lineage>
</organism>
<reference evidence="1" key="1">
    <citation type="submission" date="2023-10" db="EMBL/GenBank/DDBJ databases">
        <title>Whole genome sequencing of actinobacterial strain Amycolatopsis sp. (BCA-696) identifies the underlying plant growth-promoting genes.</title>
        <authorList>
            <person name="Gandham P."/>
            <person name="Vadla N."/>
            <person name="Saji A."/>
            <person name="Srinivas V."/>
            <person name="Ruperao P."/>
            <person name="Selvanayagam S."/>
            <person name="Saxena R.K."/>
            <person name="Rathore A."/>
            <person name="Gopalakrishnan S."/>
            <person name="Thakur V."/>
        </authorList>
    </citation>
    <scope>NUCLEOTIDE SEQUENCE</scope>
    <source>
        <strain evidence="1">BCA-696</strain>
    </source>
</reference>
<protein>
    <submittedName>
        <fullName evidence="1">Uncharacterized protein</fullName>
    </submittedName>
</protein>
<gene>
    <name evidence="1" type="ORF">LCL61_23620</name>
</gene>